<dbReference type="OrthoDB" id="9811486at2"/>
<dbReference type="GO" id="GO:0005886">
    <property type="term" value="C:plasma membrane"/>
    <property type="evidence" value="ECO:0007669"/>
    <property type="project" value="UniProtKB-SubCell"/>
</dbReference>
<keyword evidence="3 6" id="KW-0812">Transmembrane</keyword>
<evidence type="ECO:0000256" key="1">
    <source>
        <dbReference type="ARBA" id="ARBA00004651"/>
    </source>
</evidence>
<dbReference type="Pfam" id="PF00892">
    <property type="entry name" value="EamA"/>
    <property type="match status" value="2"/>
</dbReference>
<evidence type="ECO:0000256" key="3">
    <source>
        <dbReference type="ARBA" id="ARBA00022692"/>
    </source>
</evidence>
<name>A0A1G1T1E2_9BACT</name>
<dbReference type="STRING" id="1908236.BEN48_02915"/>
<dbReference type="Proteomes" id="UP000177791">
    <property type="component" value="Unassembled WGS sequence"/>
</dbReference>
<keyword evidence="2" id="KW-1003">Cell membrane</keyword>
<feature type="transmembrane region" description="Helical" evidence="6">
    <location>
        <begin position="187"/>
        <end position="205"/>
    </location>
</feature>
<accession>A0A1G1T1E2</accession>
<dbReference type="EMBL" id="MDZC01000068">
    <property type="protein sequence ID" value="OGX84701.1"/>
    <property type="molecule type" value="Genomic_DNA"/>
</dbReference>
<dbReference type="RefSeq" id="WP_070734846.1">
    <property type="nucleotide sequence ID" value="NZ_MDZC01000068.1"/>
</dbReference>
<evidence type="ECO:0000313" key="9">
    <source>
        <dbReference type="Proteomes" id="UP000177791"/>
    </source>
</evidence>
<feature type="transmembrane region" description="Helical" evidence="6">
    <location>
        <begin position="154"/>
        <end position="175"/>
    </location>
</feature>
<evidence type="ECO:0000256" key="6">
    <source>
        <dbReference type="SAM" id="Phobius"/>
    </source>
</evidence>
<feature type="transmembrane region" description="Helical" evidence="6">
    <location>
        <begin position="217"/>
        <end position="237"/>
    </location>
</feature>
<keyword evidence="5 6" id="KW-0472">Membrane</keyword>
<reference evidence="8 9" key="1">
    <citation type="submission" date="2016-08" db="EMBL/GenBank/DDBJ databases">
        <title>Hymenobacter coccineus sp. nov., Hymenobacter lapidarius sp. nov. and Hymenobacter glacialis sp. nov., isolated from Antarctic soil.</title>
        <authorList>
            <person name="Sedlacek I."/>
            <person name="Kralova S."/>
            <person name="Kyrova K."/>
            <person name="Maslanova I."/>
            <person name="Stankova E."/>
            <person name="Vrbovska V."/>
            <person name="Nemec M."/>
            <person name="Bartak M."/>
            <person name="Svec P."/>
            <person name="Busse H.-J."/>
            <person name="Pantucek R."/>
        </authorList>
    </citation>
    <scope>NUCLEOTIDE SEQUENCE [LARGE SCALE GENOMIC DNA]</scope>
    <source>
        <strain evidence="8 9">CCM 8648</strain>
    </source>
</reference>
<feature type="domain" description="EamA" evidence="7">
    <location>
        <begin position="156"/>
        <end position="292"/>
    </location>
</feature>
<dbReference type="SUPFAM" id="SSF103481">
    <property type="entry name" value="Multidrug resistance efflux transporter EmrE"/>
    <property type="match status" value="2"/>
</dbReference>
<dbReference type="InterPro" id="IPR037185">
    <property type="entry name" value="EmrE-like"/>
</dbReference>
<evidence type="ECO:0000256" key="2">
    <source>
        <dbReference type="ARBA" id="ARBA00022475"/>
    </source>
</evidence>
<sequence>MRNSFRVHAALFFVSVIYAANYSLSKDVMPRYMGPFGIVTLRIVGAVLFFTIIKYVVAPRDKIVGRADNVRSILCGICGIGVNQLLFFSGLNLTSPISASLLQTIAPIIVVIASAVLLSEKITLPRVLGIAVGAAGAASLILSRNAQAAIYPHATLGNIFILANATVFGLYLVLVQPLMRKYHAFTVLSRIFLVGAVIAVPFGWREALTADYASFPLYIWLEIGYMVVFLTILAYLLNNWALKYASPALLGVYIYLQPVLAVLIAVALGKDHFSWGKAGQAALIFLGVWLVSQKPKKAVVSEVAVKTVQS</sequence>
<dbReference type="InterPro" id="IPR050638">
    <property type="entry name" value="AA-Vitamin_Transporters"/>
</dbReference>
<proteinExistence type="predicted"/>
<comment type="subcellular location">
    <subcellularLocation>
        <location evidence="1">Cell membrane</location>
        <topology evidence="1">Multi-pass membrane protein</topology>
    </subcellularLocation>
</comment>
<keyword evidence="9" id="KW-1185">Reference proteome</keyword>
<feature type="transmembrane region" description="Helical" evidence="6">
    <location>
        <begin position="249"/>
        <end position="268"/>
    </location>
</feature>
<protein>
    <submittedName>
        <fullName evidence="8">Transmembrane permease</fullName>
    </submittedName>
</protein>
<feature type="transmembrane region" description="Helical" evidence="6">
    <location>
        <begin position="124"/>
        <end position="142"/>
    </location>
</feature>
<feature type="transmembrane region" description="Helical" evidence="6">
    <location>
        <begin position="35"/>
        <end position="57"/>
    </location>
</feature>
<feature type="transmembrane region" description="Helical" evidence="6">
    <location>
        <begin position="69"/>
        <end position="91"/>
    </location>
</feature>
<dbReference type="PANTHER" id="PTHR32322">
    <property type="entry name" value="INNER MEMBRANE TRANSPORTER"/>
    <property type="match status" value="1"/>
</dbReference>
<feature type="transmembrane region" description="Helical" evidence="6">
    <location>
        <begin position="97"/>
        <end position="117"/>
    </location>
</feature>
<evidence type="ECO:0000313" key="8">
    <source>
        <dbReference type="EMBL" id="OGX84701.1"/>
    </source>
</evidence>
<dbReference type="PANTHER" id="PTHR32322:SF18">
    <property type="entry name" value="S-ADENOSYLMETHIONINE_S-ADENOSYLHOMOCYSTEINE TRANSPORTER"/>
    <property type="match status" value="1"/>
</dbReference>
<dbReference type="AlphaFoldDB" id="A0A1G1T1E2"/>
<evidence type="ECO:0000259" key="7">
    <source>
        <dbReference type="Pfam" id="PF00892"/>
    </source>
</evidence>
<dbReference type="InterPro" id="IPR000620">
    <property type="entry name" value="EamA_dom"/>
</dbReference>
<evidence type="ECO:0000256" key="4">
    <source>
        <dbReference type="ARBA" id="ARBA00022989"/>
    </source>
</evidence>
<gene>
    <name evidence="8" type="ORF">BEN48_02915</name>
</gene>
<feature type="transmembrane region" description="Helical" evidence="6">
    <location>
        <begin position="274"/>
        <end position="291"/>
    </location>
</feature>
<comment type="caution">
    <text evidence="8">The sequence shown here is derived from an EMBL/GenBank/DDBJ whole genome shotgun (WGS) entry which is preliminary data.</text>
</comment>
<feature type="domain" description="EamA" evidence="7">
    <location>
        <begin position="11"/>
        <end position="140"/>
    </location>
</feature>
<keyword evidence="4 6" id="KW-1133">Transmembrane helix</keyword>
<organism evidence="8 9">
    <name type="scientific">Hymenobacter glacialis</name>
    <dbReference type="NCBI Taxonomy" id="1908236"/>
    <lineage>
        <taxon>Bacteria</taxon>
        <taxon>Pseudomonadati</taxon>
        <taxon>Bacteroidota</taxon>
        <taxon>Cytophagia</taxon>
        <taxon>Cytophagales</taxon>
        <taxon>Hymenobacteraceae</taxon>
        <taxon>Hymenobacter</taxon>
    </lineage>
</organism>
<evidence type="ECO:0000256" key="5">
    <source>
        <dbReference type="ARBA" id="ARBA00023136"/>
    </source>
</evidence>